<dbReference type="AlphaFoldDB" id="G5A2C5"/>
<protein>
    <recommendedName>
        <fullName evidence="3 8">Pectinesterase</fullName>
        <ecNumber evidence="3 8">3.1.1.11</ecNumber>
    </recommendedName>
</protein>
<evidence type="ECO:0000256" key="4">
    <source>
        <dbReference type="ARBA" id="ARBA00022801"/>
    </source>
</evidence>
<evidence type="ECO:0000256" key="7">
    <source>
        <dbReference type="PROSITE-ProRule" id="PRU10040"/>
    </source>
</evidence>
<evidence type="ECO:0000256" key="6">
    <source>
        <dbReference type="ARBA" id="ARBA00047928"/>
    </source>
</evidence>
<keyword evidence="8" id="KW-0732">Signal</keyword>
<evidence type="ECO:0000256" key="5">
    <source>
        <dbReference type="ARBA" id="ARBA00023085"/>
    </source>
</evidence>
<dbReference type="InParanoid" id="G5A2C5"/>
<keyword evidence="5 8" id="KW-0063">Aspartyl esterase</keyword>
<dbReference type="GO" id="GO:0045490">
    <property type="term" value="P:pectin catabolic process"/>
    <property type="evidence" value="ECO:0007669"/>
    <property type="project" value="UniProtKB-UniRule"/>
</dbReference>
<comment type="similarity">
    <text evidence="2">Belongs to the pectinesterase family.</text>
</comment>
<dbReference type="PANTHER" id="PTHR31321">
    <property type="entry name" value="ACYL-COA THIOESTER HYDROLASE YBHC-RELATED"/>
    <property type="match status" value="1"/>
</dbReference>
<evidence type="ECO:0000256" key="1">
    <source>
        <dbReference type="ARBA" id="ARBA00005184"/>
    </source>
</evidence>
<dbReference type="SUPFAM" id="SSF51126">
    <property type="entry name" value="Pectin lyase-like"/>
    <property type="match status" value="1"/>
</dbReference>
<evidence type="ECO:0000256" key="2">
    <source>
        <dbReference type="ARBA" id="ARBA00008891"/>
    </source>
</evidence>
<gene>
    <name evidence="10" type="ORF">PHYSODRAFT_338539</name>
</gene>
<dbReference type="PROSITE" id="PS00503">
    <property type="entry name" value="PECTINESTERASE_2"/>
    <property type="match status" value="1"/>
</dbReference>
<evidence type="ECO:0000256" key="3">
    <source>
        <dbReference type="ARBA" id="ARBA00013229"/>
    </source>
</evidence>
<dbReference type="Pfam" id="PF01095">
    <property type="entry name" value="Pectinesterase"/>
    <property type="match status" value="2"/>
</dbReference>
<feature type="chain" id="PRO_5005132323" description="Pectinesterase" evidence="8">
    <location>
        <begin position="21"/>
        <end position="283"/>
    </location>
</feature>
<name>G5A2C5_PHYSP</name>
<dbReference type="GO" id="GO:0042545">
    <property type="term" value="P:cell wall modification"/>
    <property type="evidence" value="ECO:0007669"/>
    <property type="project" value="UniProtKB-UniRule"/>
</dbReference>
<dbReference type="InterPro" id="IPR011050">
    <property type="entry name" value="Pectin_lyase_fold/virulence"/>
</dbReference>
<evidence type="ECO:0000259" key="9">
    <source>
        <dbReference type="Pfam" id="PF01095"/>
    </source>
</evidence>
<dbReference type="GO" id="GO:0030599">
    <property type="term" value="F:pectinesterase activity"/>
    <property type="evidence" value="ECO:0007669"/>
    <property type="project" value="UniProtKB-UniRule"/>
</dbReference>
<feature type="domain" description="Pectinesterase catalytic" evidence="9">
    <location>
        <begin position="85"/>
        <end position="170"/>
    </location>
</feature>
<dbReference type="RefSeq" id="XP_009534677.1">
    <property type="nucleotide sequence ID" value="XM_009536382.1"/>
</dbReference>
<dbReference type="Gene3D" id="2.160.20.10">
    <property type="entry name" value="Single-stranded right-handed beta-helix, Pectin lyase-like"/>
    <property type="match status" value="2"/>
</dbReference>
<dbReference type="InterPro" id="IPR012334">
    <property type="entry name" value="Pectin_lyas_fold"/>
</dbReference>
<feature type="signal peptide" evidence="8">
    <location>
        <begin position="1"/>
        <end position="20"/>
    </location>
</feature>
<reference evidence="10 11" key="1">
    <citation type="journal article" date="2006" name="Science">
        <title>Phytophthora genome sequences uncover evolutionary origins and mechanisms of pathogenesis.</title>
        <authorList>
            <person name="Tyler B.M."/>
            <person name="Tripathy S."/>
            <person name="Zhang X."/>
            <person name="Dehal P."/>
            <person name="Jiang R.H."/>
            <person name="Aerts A."/>
            <person name="Arredondo F.D."/>
            <person name="Baxter L."/>
            <person name="Bensasson D."/>
            <person name="Beynon J.L."/>
            <person name="Chapman J."/>
            <person name="Damasceno C.M."/>
            <person name="Dorrance A.E."/>
            <person name="Dou D."/>
            <person name="Dickerman A.W."/>
            <person name="Dubchak I.L."/>
            <person name="Garbelotto M."/>
            <person name="Gijzen M."/>
            <person name="Gordon S.G."/>
            <person name="Govers F."/>
            <person name="Grunwald N.J."/>
            <person name="Huang W."/>
            <person name="Ivors K.L."/>
            <person name="Jones R.W."/>
            <person name="Kamoun S."/>
            <person name="Krampis K."/>
            <person name="Lamour K.H."/>
            <person name="Lee M.K."/>
            <person name="McDonald W.H."/>
            <person name="Medina M."/>
            <person name="Meijer H.J."/>
            <person name="Nordberg E.K."/>
            <person name="Maclean D.J."/>
            <person name="Ospina-Giraldo M.D."/>
            <person name="Morris P.F."/>
            <person name="Phuntumart V."/>
            <person name="Putnam N.H."/>
            <person name="Rash S."/>
            <person name="Rose J.K."/>
            <person name="Sakihama Y."/>
            <person name="Salamov A.A."/>
            <person name="Savidor A."/>
            <person name="Scheuring C.F."/>
            <person name="Smith B.M."/>
            <person name="Sobral B.W."/>
            <person name="Terry A."/>
            <person name="Torto-Alalibo T.A."/>
            <person name="Win J."/>
            <person name="Xu Z."/>
            <person name="Zhang H."/>
            <person name="Grigoriev I.V."/>
            <person name="Rokhsar D.S."/>
            <person name="Boore J.L."/>
        </authorList>
    </citation>
    <scope>NUCLEOTIDE SEQUENCE [LARGE SCALE GENOMIC DNA]</scope>
    <source>
        <strain evidence="10 11">P6497</strain>
    </source>
</reference>
<evidence type="ECO:0000256" key="8">
    <source>
        <dbReference type="RuleBase" id="RU000589"/>
    </source>
</evidence>
<dbReference type="EC" id="3.1.1.11" evidence="3 8"/>
<evidence type="ECO:0000313" key="10">
    <source>
        <dbReference type="EMBL" id="EGZ09816.1"/>
    </source>
</evidence>
<accession>G5A2C5</accession>
<dbReference type="Proteomes" id="UP000002640">
    <property type="component" value="Unassembled WGS sequence"/>
</dbReference>
<dbReference type="STRING" id="1094619.G5A2C5"/>
<proteinExistence type="inferred from homology"/>
<keyword evidence="11" id="KW-1185">Reference proteome</keyword>
<dbReference type="SMR" id="G5A2C5"/>
<comment type="catalytic activity">
    <reaction evidence="6 8">
        <text>[(1-&gt;4)-alpha-D-galacturonosyl methyl ester](n) + n H2O = [(1-&gt;4)-alpha-D-galacturonosyl](n) + n methanol + n H(+)</text>
        <dbReference type="Rhea" id="RHEA:22380"/>
        <dbReference type="Rhea" id="RHEA-COMP:14570"/>
        <dbReference type="Rhea" id="RHEA-COMP:14573"/>
        <dbReference type="ChEBI" id="CHEBI:15377"/>
        <dbReference type="ChEBI" id="CHEBI:15378"/>
        <dbReference type="ChEBI" id="CHEBI:17790"/>
        <dbReference type="ChEBI" id="CHEBI:140522"/>
        <dbReference type="ChEBI" id="CHEBI:140523"/>
        <dbReference type="EC" id="3.1.1.11"/>
    </reaction>
</comment>
<dbReference type="EMBL" id="JH159159">
    <property type="protein sequence ID" value="EGZ09816.1"/>
    <property type="molecule type" value="Genomic_DNA"/>
</dbReference>
<keyword evidence="4 8" id="KW-0378">Hydrolase</keyword>
<dbReference type="UniPathway" id="UPA00545">
    <property type="reaction ID" value="UER00823"/>
</dbReference>
<sequence>MRIFALPLVVLTTLIATASAGYTCAGPDARTQPPVGSIVVDPTGAYSGSFRNGYTCNTKSYADNEVTITQAKAQKDILPEIKNGRNSLTSTLLLKSNNVRTYNLNVANTAGKFLQDGQAVAVDIEGDNYGFYACNISGYQDTVYANKGREVFARSYISGAVDFVFGSLAAAWFDPSYFVFNNTRVFGSYGNSSSDLGRPWHPYSRVVWQNSELGDSINTDGWQIWDNSNSTANVSFLEFNNRGPGAATDKRVSFGKVAKADVDITELFGENYKNEWWVDHTFL</sequence>
<comment type="pathway">
    <text evidence="1 8">Glycan metabolism; pectin degradation; 2-dehydro-3-deoxy-D-gluconate from pectin: step 1/5.</text>
</comment>
<evidence type="ECO:0000313" key="11">
    <source>
        <dbReference type="Proteomes" id="UP000002640"/>
    </source>
</evidence>
<dbReference type="PANTHER" id="PTHR31321:SF57">
    <property type="entry name" value="PECTINESTERASE 53-RELATED"/>
    <property type="match status" value="1"/>
</dbReference>
<dbReference type="InterPro" id="IPR033131">
    <property type="entry name" value="Pectinesterase_Asp_AS"/>
</dbReference>
<dbReference type="InterPro" id="IPR000070">
    <property type="entry name" value="Pectinesterase_cat"/>
</dbReference>
<dbReference type="KEGG" id="psoj:PHYSODRAFT_338539"/>
<organism evidence="10 11">
    <name type="scientific">Phytophthora sojae (strain P6497)</name>
    <name type="common">Soybean stem and root rot agent</name>
    <name type="synonym">Phytophthora megasperma f. sp. glycines</name>
    <dbReference type="NCBI Taxonomy" id="1094619"/>
    <lineage>
        <taxon>Eukaryota</taxon>
        <taxon>Sar</taxon>
        <taxon>Stramenopiles</taxon>
        <taxon>Oomycota</taxon>
        <taxon>Peronosporomycetes</taxon>
        <taxon>Peronosporales</taxon>
        <taxon>Peronosporaceae</taxon>
        <taxon>Phytophthora</taxon>
    </lineage>
</organism>
<feature type="domain" description="Pectinesterase catalytic" evidence="9">
    <location>
        <begin position="191"/>
        <end position="256"/>
    </location>
</feature>
<feature type="active site" evidence="7">
    <location>
        <position position="162"/>
    </location>
</feature>
<dbReference type="OMA" id="KEKTACF"/>
<dbReference type="GeneID" id="20647590"/>